<proteinExistence type="inferred from homology"/>
<dbReference type="PRINTS" id="PR00505">
    <property type="entry name" value="D12N6MTFRASE"/>
</dbReference>
<dbReference type="GO" id="GO:0032259">
    <property type="term" value="P:methylation"/>
    <property type="evidence" value="ECO:0007669"/>
    <property type="project" value="UniProtKB-KW"/>
</dbReference>
<dbReference type="InterPro" id="IPR023095">
    <property type="entry name" value="Ade_MeTrfase_dom_2"/>
</dbReference>
<reference evidence="7 8" key="1">
    <citation type="submission" date="2020-10" db="EMBL/GenBank/DDBJ databases">
        <authorList>
            <person name="Castelo-Branco R."/>
            <person name="Eusebio N."/>
            <person name="Adriana R."/>
            <person name="Vieira A."/>
            <person name="Brugerolle De Fraissinette N."/>
            <person name="Rezende De Castro R."/>
            <person name="Schneider M.P."/>
            <person name="Vasconcelos V."/>
            <person name="Leao P.N."/>
        </authorList>
    </citation>
    <scope>NUCLEOTIDE SEQUENCE [LARGE SCALE GENOMIC DNA]</scope>
    <source>
        <strain evidence="7 8">LEGE 06123</strain>
    </source>
</reference>
<organism evidence="7 8">
    <name type="scientific">Gloeocapsopsis crepidinum LEGE 06123</name>
    <dbReference type="NCBI Taxonomy" id="588587"/>
    <lineage>
        <taxon>Bacteria</taxon>
        <taxon>Bacillati</taxon>
        <taxon>Cyanobacteriota</taxon>
        <taxon>Cyanophyceae</taxon>
        <taxon>Oscillatoriophycideae</taxon>
        <taxon>Chroococcales</taxon>
        <taxon>Chroococcaceae</taxon>
        <taxon>Gloeocapsopsis</taxon>
    </lineage>
</organism>
<dbReference type="Pfam" id="PF02086">
    <property type="entry name" value="MethyltransfD12"/>
    <property type="match status" value="1"/>
</dbReference>
<evidence type="ECO:0000313" key="8">
    <source>
        <dbReference type="Proteomes" id="UP000651156"/>
    </source>
</evidence>
<evidence type="ECO:0000256" key="6">
    <source>
        <dbReference type="ARBA" id="ARBA00047942"/>
    </source>
</evidence>
<protein>
    <recommendedName>
        <fullName evidence="2">site-specific DNA-methyltransferase (adenine-specific)</fullName>
        <ecNumber evidence="2">2.1.1.72</ecNumber>
    </recommendedName>
</protein>
<comment type="catalytic activity">
    <reaction evidence="6">
        <text>a 2'-deoxyadenosine in DNA + S-adenosyl-L-methionine = an N(6)-methyl-2'-deoxyadenosine in DNA + S-adenosyl-L-homocysteine + H(+)</text>
        <dbReference type="Rhea" id="RHEA:15197"/>
        <dbReference type="Rhea" id="RHEA-COMP:12418"/>
        <dbReference type="Rhea" id="RHEA-COMP:12419"/>
        <dbReference type="ChEBI" id="CHEBI:15378"/>
        <dbReference type="ChEBI" id="CHEBI:57856"/>
        <dbReference type="ChEBI" id="CHEBI:59789"/>
        <dbReference type="ChEBI" id="CHEBI:90615"/>
        <dbReference type="ChEBI" id="CHEBI:90616"/>
        <dbReference type="EC" id="2.1.1.72"/>
    </reaction>
</comment>
<dbReference type="InterPro" id="IPR012263">
    <property type="entry name" value="M_m6A_EcoRV"/>
</dbReference>
<keyword evidence="5" id="KW-0949">S-adenosyl-L-methionine</keyword>
<evidence type="ECO:0000313" key="7">
    <source>
        <dbReference type="EMBL" id="MBE9192189.1"/>
    </source>
</evidence>
<name>A0ABR9UVA0_9CHRO</name>
<dbReference type="PIRSF" id="PIRSF000398">
    <property type="entry name" value="M_m6A_EcoRV"/>
    <property type="match status" value="1"/>
</dbReference>
<comment type="similarity">
    <text evidence="1">Belongs to the N(4)/N(6)-methyltransferase family.</text>
</comment>
<evidence type="ECO:0000256" key="4">
    <source>
        <dbReference type="ARBA" id="ARBA00022679"/>
    </source>
</evidence>
<keyword evidence="8" id="KW-1185">Reference proteome</keyword>
<dbReference type="PANTHER" id="PTHR30481">
    <property type="entry name" value="DNA ADENINE METHYLASE"/>
    <property type="match status" value="1"/>
</dbReference>
<dbReference type="InterPro" id="IPR012327">
    <property type="entry name" value="MeTrfase_D12"/>
</dbReference>
<dbReference type="GO" id="GO:0008168">
    <property type="term" value="F:methyltransferase activity"/>
    <property type="evidence" value="ECO:0007669"/>
    <property type="project" value="UniProtKB-KW"/>
</dbReference>
<keyword evidence="3 7" id="KW-0489">Methyltransferase</keyword>
<keyword evidence="4" id="KW-0808">Transferase</keyword>
<dbReference type="Gene3D" id="3.40.50.150">
    <property type="entry name" value="Vaccinia Virus protein VP39"/>
    <property type="match status" value="1"/>
</dbReference>
<gene>
    <name evidence="7" type="ORF">IQ230_17885</name>
</gene>
<dbReference type="InterPro" id="IPR029063">
    <property type="entry name" value="SAM-dependent_MTases_sf"/>
</dbReference>
<evidence type="ECO:0000256" key="3">
    <source>
        <dbReference type="ARBA" id="ARBA00022603"/>
    </source>
</evidence>
<dbReference type="Gene3D" id="1.10.1020.10">
    <property type="entry name" value="Adenine-specific Methyltransferase, Domain 2"/>
    <property type="match status" value="1"/>
</dbReference>
<dbReference type="PANTHER" id="PTHR30481:SF2">
    <property type="entry name" value="SITE-SPECIFIC DNA-METHYLTRANSFERASE (ADENINE-SPECIFIC)"/>
    <property type="match status" value="1"/>
</dbReference>
<dbReference type="Proteomes" id="UP000651156">
    <property type="component" value="Unassembled WGS sequence"/>
</dbReference>
<evidence type="ECO:0000256" key="5">
    <source>
        <dbReference type="ARBA" id="ARBA00022691"/>
    </source>
</evidence>
<sequence length="269" mass="31528">MSNIKSPLRYPGGKSKALSQIIPHIPLNITEYREPFVGGGSIFLAVKQLLGNRVKFYWINDLNYDLCCFWEYAQDDIESLVARVTEIKQKYANGREIFTYFTREDLQLSKFERAVRFFVLNRITFSGTVDSGGYSQQAFERRFTDSSIDRLRQVSPLLSSVYITNKNYEDLLNQDRDGVFLFLDPPYFRATKSRLYGVRGGLHTSFDHERFAINMCKCQHRWLITYDDSPEIRKLFNFAKITEWTLQYGMNNYKQKVAAQGKELIIKNY</sequence>
<comment type="caution">
    <text evidence="7">The sequence shown here is derived from an EMBL/GenBank/DDBJ whole genome shotgun (WGS) entry which is preliminary data.</text>
</comment>
<dbReference type="RefSeq" id="WP_193933633.1">
    <property type="nucleotide sequence ID" value="NZ_CAWPMZ010000084.1"/>
</dbReference>
<accession>A0ABR9UVA0</accession>
<dbReference type="SUPFAM" id="SSF53335">
    <property type="entry name" value="S-adenosyl-L-methionine-dependent methyltransferases"/>
    <property type="match status" value="1"/>
</dbReference>
<evidence type="ECO:0000256" key="2">
    <source>
        <dbReference type="ARBA" id="ARBA00011900"/>
    </source>
</evidence>
<dbReference type="EC" id="2.1.1.72" evidence="2"/>
<dbReference type="EMBL" id="JADEWN010000049">
    <property type="protein sequence ID" value="MBE9192189.1"/>
    <property type="molecule type" value="Genomic_DNA"/>
</dbReference>
<evidence type="ECO:0000256" key="1">
    <source>
        <dbReference type="ARBA" id="ARBA00006594"/>
    </source>
</evidence>